<evidence type="ECO:0000256" key="6">
    <source>
        <dbReference type="ARBA" id="ARBA00022989"/>
    </source>
</evidence>
<feature type="transmembrane region" description="Helical" evidence="9">
    <location>
        <begin position="76"/>
        <end position="94"/>
    </location>
</feature>
<dbReference type="InterPro" id="IPR004796">
    <property type="entry name" value="PTS_IIC_cello"/>
</dbReference>
<feature type="domain" description="PTS EIIC type-3" evidence="10">
    <location>
        <begin position="8"/>
        <end position="411"/>
    </location>
</feature>
<keyword evidence="5 9" id="KW-0812">Transmembrane</keyword>
<feature type="transmembrane region" description="Helical" evidence="9">
    <location>
        <begin position="32"/>
        <end position="55"/>
    </location>
</feature>
<dbReference type="Pfam" id="PF02378">
    <property type="entry name" value="PTS_EIIC"/>
    <property type="match status" value="1"/>
</dbReference>
<comment type="function">
    <text evidence="8">The phosphoenolpyruvate-dependent sugar phosphotransferase system (PTS), a major carbohydrate active -transport system, catalyzes the phosphorylation of incoming sugar substrates concomitant with their translocation across the cell membrane.</text>
</comment>
<evidence type="ECO:0000313" key="11">
    <source>
        <dbReference type="EMBL" id="AWZ39120.1"/>
    </source>
</evidence>
<dbReference type="EMBL" id="CP023566">
    <property type="protein sequence ID" value="AWZ40089.1"/>
    <property type="molecule type" value="Genomic_DNA"/>
</dbReference>
<proteinExistence type="predicted"/>
<keyword evidence="6 9" id="KW-1133">Transmembrane helix</keyword>
<dbReference type="Proteomes" id="UP000250153">
    <property type="component" value="Chromosome"/>
</dbReference>
<keyword evidence="13" id="KW-1185">Reference proteome</keyword>
<comment type="subcellular location">
    <subcellularLocation>
        <location evidence="1">Cell membrane</location>
        <topology evidence="1">Multi-pass membrane protein</topology>
    </subcellularLocation>
</comment>
<dbReference type="EMBL" id="CP023565">
    <property type="protein sequence ID" value="AWZ39120.1"/>
    <property type="molecule type" value="Genomic_DNA"/>
</dbReference>
<evidence type="ECO:0000256" key="7">
    <source>
        <dbReference type="ARBA" id="ARBA00023136"/>
    </source>
</evidence>
<dbReference type="InterPro" id="IPR004501">
    <property type="entry name" value="PTS_EIIC_3"/>
</dbReference>
<evidence type="ECO:0000256" key="3">
    <source>
        <dbReference type="ARBA" id="ARBA00022475"/>
    </source>
</evidence>
<dbReference type="GO" id="GO:0008982">
    <property type="term" value="F:protein-N(PI)-phosphohistidine-sugar phosphotransferase activity"/>
    <property type="evidence" value="ECO:0007669"/>
    <property type="project" value="UniProtKB-UniRule"/>
</dbReference>
<feature type="transmembrane region" description="Helical" evidence="9">
    <location>
        <begin position="100"/>
        <end position="119"/>
    </location>
</feature>
<dbReference type="NCBIfam" id="TIGR00410">
    <property type="entry name" value="lacE"/>
    <property type="match status" value="1"/>
</dbReference>
<name>A0AAD0L3K3_9LACO</name>
<dbReference type="PIRSF" id="PIRSF006351">
    <property type="entry name" value="PTS_EIIC-Cellobiose"/>
    <property type="match status" value="1"/>
</dbReference>
<gene>
    <name evidence="12" type="ORF">CPQ89_03050</name>
    <name evidence="11" type="ORF">CPS94_09385</name>
</gene>
<keyword evidence="4 8" id="KW-0762">Sugar transport</keyword>
<feature type="transmembrane region" description="Helical" evidence="9">
    <location>
        <begin position="283"/>
        <end position="303"/>
    </location>
</feature>
<evidence type="ECO:0000259" key="10">
    <source>
        <dbReference type="PROSITE" id="PS51105"/>
    </source>
</evidence>
<evidence type="ECO:0000256" key="8">
    <source>
        <dbReference type="PIRNR" id="PIRNR006351"/>
    </source>
</evidence>
<dbReference type="GO" id="GO:1901264">
    <property type="term" value="P:carbohydrate derivative transport"/>
    <property type="evidence" value="ECO:0007669"/>
    <property type="project" value="TreeGrafter"/>
</dbReference>
<accession>A0AAD0L3K3</accession>
<dbReference type="PROSITE" id="PS51105">
    <property type="entry name" value="PTS_EIIC_TYPE_3"/>
    <property type="match status" value="1"/>
</dbReference>
<feature type="transmembrane region" description="Helical" evidence="9">
    <location>
        <begin position="174"/>
        <end position="195"/>
    </location>
</feature>
<feature type="transmembrane region" description="Helical" evidence="9">
    <location>
        <begin position="337"/>
        <end position="361"/>
    </location>
</feature>
<dbReference type="InterPro" id="IPR003352">
    <property type="entry name" value="PTS_EIIC"/>
</dbReference>
<evidence type="ECO:0000313" key="13">
    <source>
        <dbReference type="Proteomes" id="UP000250143"/>
    </source>
</evidence>
<dbReference type="KEGG" id="lmur:CPS94_09385"/>
<sequence>MSNKGQSIQDKLMPFAMKLGNNKFLVAIRDGIILSMPLIIIGSFFMILATGFSIPPFEKWLTDAGIGAYLYKGSDSSFGLIGLVSSFGIAYSLAKQYKTDGVSAGIVSLSCFIVVTPFLTSKDGSSILTSYMTAQGLFVAIILGLINGYVYQWFINNDIEIKLPDSVPPAVSKSFSAIIPGAVLVSFWLLVYSLLDHFKLPDMHLLAKTILGVPLGMLGNNILGVVILVLCNSLFWFVGLHGGNIVNKIMEPIWIANLNDNVQAHKMGEPLQHIFTTPFINNFIYIGGAGATIGLVIALAWIAHRKKASQRAKALSPITLIPGFFNINEPTMFGVPVVLNVLLIVPFILAPLMNLLISYAAVKVGILPLIYAEPGWTTPPIISGFLCTGSIMGSVVQIVLIVLDVLLYLPFILNLEKTFKKEEEKSEEK</sequence>
<dbReference type="PANTHER" id="PTHR33989">
    <property type="match status" value="1"/>
</dbReference>
<feature type="transmembrane region" description="Helical" evidence="9">
    <location>
        <begin position="131"/>
        <end position="154"/>
    </location>
</feature>
<protein>
    <recommendedName>
        <fullName evidence="8">Permease IIC component</fullName>
    </recommendedName>
</protein>
<dbReference type="PANTHER" id="PTHR33989:SF4">
    <property type="entry name" value="PTS SYSTEM N,N'-DIACETYLCHITOBIOSE-SPECIFIC EIIC COMPONENT"/>
    <property type="match status" value="1"/>
</dbReference>
<dbReference type="GO" id="GO:0005886">
    <property type="term" value="C:plasma membrane"/>
    <property type="evidence" value="ECO:0007669"/>
    <property type="project" value="UniProtKB-SubCell"/>
</dbReference>
<dbReference type="InterPro" id="IPR051088">
    <property type="entry name" value="PTS_Sugar-EIIC/EIIB"/>
</dbReference>
<dbReference type="AlphaFoldDB" id="A0AAD0L3K3"/>
<keyword evidence="3 8" id="KW-1003">Cell membrane</keyword>
<keyword evidence="7 8" id="KW-0472">Membrane</keyword>
<evidence type="ECO:0000313" key="14">
    <source>
        <dbReference type="Proteomes" id="UP000250153"/>
    </source>
</evidence>
<dbReference type="GO" id="GO:0009401">
    <property type="term" value="P:phosphoenolpyruvate-dependent sugar phosphotransferase system"/>
    <property type="evidence" value="ECO:0007669"/>
    <property type="project" value="InterPro"/>
</dbReference>
<reference evidence="13 14" key="1">
    <citation type="submission" date="2017-09" db="EMBL/GenBank/DDBJ databases">
        <title>Predominant Lactobacillus spp. isolated from feces of mice subjected to short-term calorie restriction.</title>
        <authorList>
            <person name="Zhang C."/>
            <person name="Zhao L."/>
            <person name="Pan F."/>
        </authorList>
    </citation>
    <scope>NUCLEOTIDE SEQUENCE [LARGE SCALE GENOMIC DNA]</scope>
    <source>
        <strain evidence="12 13">CR141</strain>
        <strain evidence="11 14">CR147</strain>
    </source>
</reference>
<dbReference type="GeneID" id="48467360"/>
<evidence type="ECO:0000313" key="12">
    <source>
        <dbReference type="EMBL" id="AWZ40089.1"/>
    </source>
</evidence>
<evidence type="ECO:0000256" key="1">
    <source>
        <dbReference type="ARBA" id="ARBA00004651"/>
    </source>
</evidence>
<keyword evidence="2 8" id="KW-0813">Transport</keyword>
<feature type="transmembrane region" description="Helical" evidence="9">
    <location>
        <begin position="381"/>
        <end position="411"/>
    </location>
</feature>
<evidence type="ECO:0000256" key="4">
    <source>
        <dbReference type="ARBA" id="ARBA00022597"/>
    </source>
</evidence>
<dbReference type="Proteomes" id="UP000250143">
    <property type="component" value="Chromosome"/>
</dbReference>
<evidence type="ECO:0000256" key="2">
    <source>
        <dbReference type="ARBA" id="ARBA00022448"/>
    </source>
</evidence>
<feature type="transmembrane region" description="Helical" evidence="9">
    <location>
        <begin position="215"/>
        <end position="238"/>
    </location>
</feature>
<evidence type="ECO:0000256" key="5">
    <source>
        <dbReference type="ARBA" id="ARBA00022692"/>
    </source>
</evidence>
<evidence type="ECO:0000256" key="9">
    <source>
        <dbReference type="SAM" id="Phobius"/>
    </source>
</evidence>
<organism evidence="11 14">
    <name type="scientific">Ligilactobacillus murinus</name>
    <dbReference type="NCBI Taxonomy" id="1622"/>
    <lineage>
        <taxon>Bacteria</taxon>
        <taxon>Bacillati</taxon>
        <taxon>Bacillota</taxon>
        <taxon>Bacilli</taxon>
        <taxon>Lactobacillales</taxon>
        <taxon>Lactobacillaceae</taxon>
        <taxon>Ligilactobacillus</taxon>
    </lineage>
</organism>
<dbReference type="RefSeq" id="WP_112193989.1">
    <property type="nucleotide sequence ID" value="NZ_CP023565.1"/>
</dbReference>